<dbReference type="PROSITE" id="PS51257">
    <property type="entry name" value="PROKAR_LIPOPROTEIN"/>
    <property type="match status" value="1"/>
</dbReference>
<proteinExistence type="predicted"/>
<dbReference type="AlphaFoldDB" id="A0A1X7LF38"/>
<dbReference type="OrthoDB" id="277629at2"/>
<evidence type="ECO:0000313" key="1">
    <source>
        <dbReference type="EMBL" id="SMG52458.1"/>
    </source>
</evidence>
<protein>
    <recommendedName>
        <fullName evidence="3">Erythromycin esterase</fullName>
    </recommendedName>
</protein>
<evidence type="ECO:0008006" key="3">
    <source>
        <dbReference type="Google" id="ProtNLM"/>
    </source>
</evidence>
<organism evidence="1 2">
    <name type="scientific">Marivirga sericea</name>
    <dbReference type="NCBI Taxonomy" id="1028"/>
    <lineage>
        <taxon>Bacteria</taxon>
        <taxon>Pseudomonadati</taxon>
        <taxon>Bacteroidota</taxon>
        <taxon>Cytophagia</taxon>
        <taxon>Cytophagales</taxon>
        <taxon>Marivirgaceae</taxon>
        <taxon>Marivirga</taxon>
    </lineage>
</organism>
<evidence type="ECO:0000313" key="2">
    <source>
        <dbReference type="Proteomes" id="UP000193804"/>
    </source>
</evidence>
<dbReference type="SUPFAM" id="SSF159501">
    <property type="entry name" value="EreA/ChaN-like"/>
    <property type="match status" value="1"/>
</dbReference>
<accession>A0A1X7LF38</accession>
<reference evidence="2" key="1">
    <citation type="submission" date="2017-04" db="EMBL/GenBank/DDBJ databases">
        <authorList>
            <person name="Varghese N."/>
            <person name="Submissions S."/>
        </authorList>
    </citation>
    <scope>NUCLEOTIDE SEQUENCE [LARGE SCALE GENOMIC DNA]</scope>
    <source>
        <strain evidence="2">DSM 4125</strain>
    </source>
</reference>
<dbReference type="EMBL" id="FXAW01000011">
    <property type="protein sequence ID" value="SMG52458.1"/>
    <property type="molecule type" value="Genomic_DNA"/>
</dbReference>
<dbReference type="RefSeq" id="WP_085519052.1">
    <property type="nucleotide sequence ID" value="NZ_FXAW01000011.1"/>
</dbReference>
<keyword evidence="2" id="KW-1185">Reference proteome</keyword>
<dbReference type="Proteomes" id="UP000193804">
    <property type="component" value="Unassembled WGS sequence"/>
</dbReference>
<gene>
    <name evidence="1" type="ORF">SAMN05661096_03930</name>
</gene>
<sequence length="406" mass="46760">MKIRSFQLIVSIIFLAACQNEKLKIQQIDFSTTYKFSSEIEKQLETDTIASKYQRSAGVYAQKADYRNALIHWDSAMGIYERKYSHEEEDSIREKYSVVNAKDYIIEEAQNHKVVIINEAHHNSMHRAFTKSLLSELYEKGYKNLGLEALDIGNNLDSALNSRGYPIQRTGYYTKDPQFGDLVRQALEIGYNVFAYERIGIFFGKQREIDQARNIQKEMESRPDEKFLIHCGFDHAMEGSYPSWGKAMAARLKEYTGIDPSTINQDFYTEKSNAKFNDPLLKAIVTEESAVLIDKTSKTPLRYERGEAWTDVAILHPNTQYLDGRPDWLFENGNKNVSVDLNDIPIEFPVMVLAYKKGEDINAAVPIDIVEVEKSTEKCHLALKRGDYEIVVTNKTESYKFEREVK</sequence>
<dbReference type="STRING" id="1028.SAMN05661096_03930"/>
<name>A0A1X7LF38_9BACT</name>